<dbReference type="EMBL" id="JYDV01000028">
    <property type="protein sequence ID" value="KRZ40322.1"/>
    <property type="molecule type" value="Genomic_DNA"/>
</dbReference>
<gene>
    <name evidence="1" type="ORF">T4C_11967</name>
</gene>
<reference evidence="1 2" key="1">
    <citation type="submission" date="2015-01" db="EMBL/GenBank/DDBJ databases">
        <title>Evolution of Trichinella species and genotypes.</title>
        <authorList>
            <person name="Korhonen P.K."/>
            <person name="Edoardo P."/>
            <person name="Giuseppe L.R."/>
            <person name="Gasser R.B."/>
        </authorList>
    </citation>
    <scope>NUCLEOTIDE SEQUENCE [LARGE SCALE GENOMIC DNA]</scope>
    <source>
        <strain evidence="1">ISS176</strain>
    </source>
</reference>
<evidence type="ECO:0000313" key="2">
    <source>
        <dbReference type="Proteomes" id="UP000054826"/>
    </source>
</evidence>
<sequence length="91" mass="10326">MQAEHTGLTLVQKKLRHFFGLLLLAGVCRRKREATAELWSTDRPEFQRPLRCLGTASMKFCVTFGSMTTVQDNSENKAVKLQRSAKSSMHL</sequence>
<proteinExistence type="predicted"/>
<accession>A0A0V1JZ98</accession>
<protein>
    <recommendedName>
        <fullName evidence="3">PiggyBac transposable element-derived protein domain-containing protein</fullName>
    </recommendedName>
</protein>
<dbReference type="Proteomes" id="UP000054826">
    <property type="component" value="Unassembled WGS sequence"/>
</dbReference>
<evidence type="ECO:0008006" key="3">
    <source>
        <dbReference type="Google" id="ProtNLM"/>
    </source>
</evidence>
<dbReference type="AlphaFoldDB" id="A0A0V1JZ98"/>
<organism evidence="1 2">
    <name type="scientific">Trichinella pseudospiralis</name>
    <name type="common">Parasitic roundworm</name>
    <dbReference type="NCBI Taxonomy" id="6337"/>
    <lineage>
        <taxon>Eukaryota</taxon>
        <taxon>Metazoa</taxon>
        <taxon>Ecdysozoa</taxon>
        <taxon>Nematoda</taxon>
        <taxon>Enoplea</taxon>
        <taxon>Dorylaimia</taxon>
        <taxon>Trichinellida</taxon>
        <taxon>Trichinellidae</taxon>
        <taxon>Trichinella</taxon>
    </lineage>
</organism>
<name>A0A0V1JZ98_TRIPS</name>
<comment type="caution">
    <text evidence="1">The sequence shown here is derived from an EMBL/GenBank/DDBJ whole genome shotgun (WGS) entry which is preliminary data.</text>
</comment>
<evidence type="ECO:0000313" key="1">
    <source>
        <dbReference type="EMBL" id="KRZ40322.1"/>
    </source>
</evidence>